<dbReference type="InterPro" id="IPR029058">
    <property type="entry name" value="AB_hydrolase_fold"/>
</dbReference>
<keyword evidence="8" id="KW-1185">Reference proteome</keyword>
<name>A0A6A6QI22_9PEZI</name>
<dbReference type="GO" id="GO:0006508">
    <property type="term" value="P:proteolysis"/>
    <property type="evidence" value="ECO:0007669"/>
    <property type="project" value="UniProtKB-KW"/>
</dbReference>
<evidence type="ECO:0000256" key="4">
    <source>
        <dbReference type="ARBA" id="ARBA00022801"/>
    </source>
</evidence>
<dbReference type="EMBL" id="MU004194">
    <property type="protein sequence ID" value="KAF2492065.1"/>
    <property type="molecule type" value="Genomic_DNA"/>
</dbReference>
<organism evidence="7 8">
    <name type="scientific">Lophium mytilinum</name>
    <dbReference type="NCBI Taxonomy" id="390894"/>
    <lineage>
        <taxon>Eukaryota</taxon>
        <taxon>Fungi</taxon>
        <taxon>Dikarya</taxon>
        <taxon>Ascomycota</taxon>
        <taxon>Pezizomycotina</taxon>
        <taxon>Dothideomycetes</taxon>
        <taxon>Pleosporomycetidae</taxon>
        <taxon>Mytilinidiales</taxon>
        <taxon>Mytilinidiaceae</taxon>
        <taxon>Lophium</taxon>
    </lineage>
</organism>
<evidence type="ECO:0000313" key="7">
    <source>
        <dbReference type="EMBL" id="KAF2492065.1"/>
    </source>
</evidence>
<feature type="signal peptide" evidence="6">
    <location>
        <begin position="1"/>
        <end position="17"/>
    </location>
</feature>
<dbReference type="Proteomes" id="UP000799750">
    <property type="component" value="Unassembled WGS sequence"/>
</dbReference>
<dbReference type="AlphaFoldDB" id="A0A6A6QI22"/>
<keyword evidence="5" id="KW-0325">Glycoprotein</keyword>
<comment type="similarity">
    <text evidence="1">Belongs to the peptidase S28 family.</text>
</comment>
<proteinExistence type="inferred from homology"/>
<keyword evidence="2" id="KW-0645">Protease</keyword>
<dbReference type="OrthoDB" id="1735038at2759"/>
<protein>
    <submittedName>
        <fullName evidence="7">Peptidase S28</fullName>
    </submittedName>
</protein>
<evidence type="ECO:0000256" key="1">
    <source>
        <dbReference type="ARBA" id="ARBA00011079"/>
    </source>
</evidence>
<dbReference type="PANTHER" id="PTHR11010:SF117">
    <property type="entry name" value="SERINE PROTEASE 16"/>
    <property type="match status" value="1"/>
</dbReference>
<dbReference type="GO" id="GO:0008239">
    <property type="term" value="F:dipeptidyl-peptidase activity"/>
    <property type="evidence" value="ECO:0007669"/>
    <property type="project" value="TreeGrafter"/>
</dbReference>
<reference evidence="7" key="1">
    <citation type="journal article" date="2020" name="Stud. Mycol.">
        <title>101 Dothideomycetes genomes: a test case for predicting lifestyles and emergence of pathogens.</title>
        <authorList>
            <person name="Haridas S."/>
            <person name="Albert R."/>
            <person name="Binder M."/>
            <person name="Bloem J."/>
            <person name="Labutti K."/>
            <person name="Salamov A."/>
            <person name="Andreopoulos B."/>
            <person name="Baker S."/>
            <person name="Barry K."/>
            <person name="Bills G."/>
            <person name="Bluhm B."/>
            <person name="Cannon C."/>
            <person name="Castanera R."/>
            <person name="Culley D."/>
            <person name="Daum C."/>
            <person name="Ezra D."/>
            <person name="Gonzalez J."/>
            <person name="Henrissat B."/>
            <person name="Kuo A."/>
            <person name="Liang C."/>
            <person name="Lipzen A."/>
            <person name="Lutzoni F."/>
            <person name="Magnuson J."/>
            <person name="Mondo S."/>
            <person name="Nolan M."/>
            <person name="Ohm R."/>
            <person name="Pangilinan J."/>
            <person name="Park H.-J."/>
            <person name="Ramirez L."/>
            <person name="Alfaro M."/>
            <person name="Sun H."/>
            <person name="Tritt A."/>
            <person name="Yoshinaga Y."/>
            <person name="Zwiers L.-H."/>
            <person name="Turgeon B."/>
            <person name="Goodwin S."/>
            <person name="Spatafora J."/>
            <person name="Crous P."/>
            <person name="Grigoriev I."/>
        </authorList>
    </citation>
    <scope>NUCLEOTIDE SEQUENCE</scope>
    <source>
        <strain evidence="7">CBS 269.34</strain>
    </source>
</reference>
<dbReference type="SUPFAM" id="SSF53474">
    <property type="entry name" value="alpha/beta-Hydrolases"/>
    <property type="match status" value="1"/>
</dbReference>
<feature type="chain" id="PRO_5025556925" evidence="6">
    <location>
        <begin position="18"/>
        <end position="539"/>
    </location>
</feature>
<evidence type="ECO:0000313" key="8">
    <source>
        <dbReference type="Proteomes" id="UP000799750"/>
    </source>
</evidence>
<evidence type="ECO:0000256" key="5">
    <source>
        <dbReference type="ARBA" id="ARBA00023180"/>
    </source>
</evidence>
<dbReference type="InterPro" id="IPR008758">
    <property type="entry name" value="Peptidase_S28"/>
</dbReference>
<gene>
    <name evidence="7" type="ORF">BU16DRAFT_529438</name>
</gene>
<evidence type="ECO:0000256" key="6">
    <source>
        <dbReference type="SAM" id="SignalP"/>
    </source>
</evidence>
<dbReference type="Gene3D" id="3.40.50.1820">
    <property type="entry name" value="alpha/beta hydrolase"/>
    <property type="match status" value="2"/>
</dbReference>
<dbReference type="FunFam" id="3.40.50.1820:FF:000251">
    <property type="entry name" value="Extracelular serine carboxypeptidase, putative"/>
    <property type="match status" value="1"/>
</dbReference>
<keyword evidence="4" id="KW-0378">Hydrolase</keyword>
<evidence type="ECO:0000256" key="2">
    <source>
        <dbReference type="ARBA" id="ARBA00022670"/>
    </source>
</evidence>
<dbReference type="PANTHER" id="PTHR11010">
    <property type="entry name" value="PROTEASE S28 PRO-X CARBOXYPEPTIDASE-RELATED"/>
    <property type="match status" value="1"/>
</dbReference>
<dbReference type="GO" id="GO:0070008">
    <property type="term" value="F:serine-type exopeptidase activity"/>
    <property type="evidence" value="ECO:0007669"/>
    <property type="project" value="InterPro"/>
</dbReference>
<accession>A0A6A6QI22</accession>
<keyword evidence="3 6" id="KW-0732">Signal</keyword>
<sequence>MVKLLASGLLLLQLVAARFAVTPVSELKKNSAARHSALLKREDTDPSLLYKEYNLSVPVDHFPHDAKYAPHSTEKFNLRYWFDAQYYKPGGPVIVLESGETDASGRLVYLQKGIVAQLIKATRGVGVILEHRYYGTSFPTPDLSTKNLRFLDTAQSLADVAYFAQNVEFEGLNETLTAPETPWIAYGGSYSGALVAFLRTQYPKIFWGAISSSGVTKAIYDYWEYFEPIRQYAPPVCVRNTQQLTNVVDSIISKNKKKIGELKDAFGLSGLTNNGDFANILTYGIYGWQSRNWDPAVDSPGFFEYCQTLVSPDLVYPETASLASTAKDLISAGGYGDNKDLQTALLNWIGYVNETAVSQCSGDQNACFTTLNATYFEQDGLDQYDWRSWDYQVCSEYGYIQTGDTPPSILPLISRQIDLKYGTFFCRAAFNITTPPKVENVNKYGGFDINYPRLAIIGGQADPWRPATPLADEARPRRSTTSEPYWLIPDAVHHWDENGLFANETTSTLPPNAVVYAQQLEADFVKAWMKEWSQKGGYR</sequence>
<evidence type="ECO:0000256" key="3">
    <source>
        <dbReference type="ARBA" id="ARBA00022729"/>
    </source>
</evidence>
<dbReference type="Pfam" id="PF05577">
    <property type="entry name" value="Peptidase_S28"/>
    <property type="match status" value="2"/>
</dbReference>